<organism evidence="5 8">
    <name type="scientific">Pichia kudriavzevii</name>
    <name type="common">Yeast</name>
    <name type="synonym">Issatchenkia orientalis</name>
    <dbReference type="NCBI Taxonomy" id="4909"/>
    <lineage>
        <taxon>Eukaryota</taxon>
        <taxon>Fungi</taxon>
        <taxon>Dikarya</taxon>
        <taxon>Ascomycota</taxon>
        <taxon>Saccharomycotina</taxon>
        <taxon>Pichiomycetes</taxon>
        <taxon>Pichiales</taxon>
        <taxon>Pichiaceae</taxon>
        <taxon>Pichia</taxon>
    </lineage>
</organism>
<dbReference type="EMBL" id="MQVM01000007">
    <property type="protein sequence ID" value="ONH75189.1"/>
    <property type="molecule type" value="Genomic_DNA"/>
</dbReference>
<dbReference type="Pfam" id="PF14497">
    <property type="entry name" value="GST_C_3"/>
    <property type="match status" value="1"/>
</dbReference>
<sequence>MVQYLLSENDPKSTGLEAPYIKLYTSPTPNGFKITILLELLGLDYFVRPIDIFKAECKEEWYLKFNPNGRIPSLTHVDEKGEVTHVNESGAILIYLADKFDKENKYSYAHGTREYYEMIEWLMFQMAGVGPMKGQYHWFKYYAPQKDEFAIDRYYKETLRLFGVLEERLERNKTGFLVGDHLSIADIATYPWIDGTKKLPELENFPRLSQWVENIAKIPEVKAALQIPPRKDN</sequence>
<dbReference type="EMBL" id="NHMM01000003">
    <property type="protein sequence ID" value="OUT22838.1"/>
    <property type="molecule type" value="Genomic_DNA"/>
</dbReference>
<evidence type="ECO:0000313" key="11">
    <source>
        <dbReference type="Proteomes" id="UP000249293"/>
    </source>
</evidence>
<reference evidence="8" key="1">
    <citation type="journal article" date="2014" name="Microb. Cell Fact.">
        <title>Exploiting Issatchenkia orientalis SD108 for succinic acid production.</title>
        <authorList>
            <person name="Xiao H."/>
            <person name="Shao Z."/>
            <person name="Jiang Y."/>
            <person name="Dole S."/>
            <person name="Zhao H."/>
        </authorList>
    </citation>
    <scope>NUCLEOTIDE SEQUENCE [LARGE SCALE GENOMIC DNA]</scope>
    <source>
        <strain evidence="8">SD108</strain>
    </source>
</reference>
<dbReference type="OrthoDB" id="422574at2759"/>
<dbReference type="SFLD" id="SFLDG00358">
    <property type="entry name" value="Main_(cytGST)"/>
    <property type="match status" value="1"/>
</dbReference>
<dbReference type="AlphaFoldDB" id="A0A099P0S9"/>
<dbReference type="EMBL" id="CP028776">
    <property type="protein sequence ID" value="AWU77879.1"/>
    <property type="molecule type" value="Genomic_DNA"/>
</dbReference>
<dbReference type="InterPro" id="IPR036282">
    <property type="entry name" value="Glutathione-S-Trfase_C_sf"/>
</dbReference>
<dbReference type="InterPro" id="IPR040079">
    <property type="entry name" value="Glutathione_S-Trfase"/>
</dbReference>
<feature type="domain" description="GST C-terminal" evidence="3">
    <location>
        <begin position="111"/>
        <end position="233"/>
    </location>
</feature>
<dbReference type="eggNOG" id="KOG0867">
    <property type="taxonomic scope" value="Eukaryota"/>
</dbReference>
<dbReference type="Proteomes" id="UP000029867">
    <property type="component" value="Unassembled WGS sequence"/>
</dbReference>
<dbReference type="InterPro" id="IPR004046">
    <property type="entry name" value="GST_C"/>
</dbReference>
<dbReference type="Proteomes" id="UP000195871">
    <property type="component" value="Unassembled WGS sequence"/>
</dbReference>
<feature type="domain" description="GST N-terminal" evidence="2">
    <location>
        <begin position="18"/>
        <end position="104"/>
    </location>
</feature>
<dbReference type="HOGENOM" id="CLU_011226_14_0_1"/>
<reference evidence="7 10" key="5">
    <citation type="submission" date="2017-05" db="EMBL/GenBank/DDBJ databases">
        <title>The Genome Sequence of Candida krusei Ckrusei653.</title>
        <authorList>
            <person name="Cuomo C."/>
            <person name="Forche A."/>
            <person name="Young S."/>
            <person name="Abouelleil A."/>
            <person name="Cao P."/>
            <person name="Chapman S."/>
            <person name="Cusick C."/>
            <person name="Shea T."/>
            <person name="Nusbaum C."/>
            <person name="Birren B."/>
        </authorList>
    </citation>
    <scope>NUCLEOTIDE SEQUENCE [LARGE SCALE GENOMIC DNA]</scope>
    <source>
        <strain evidence="7 10">Ckrusei653</strain>
    </source>
</reference>
<dbReference type="CDD" id="cd03048">
    <property type="entry name" value="GST_N_Ure2p_like"/>
    <property type="match status" value="1"/>
</dbReference>
<dbReference type="Proteomes" id="UP000189274">
    <property type="component" value="Unassembled WGS sequence"/>
</dbReference>
<accession>A0A099P0S9</accession>
<dbReference type="SFLD" id="SFLDG01151">
    <property type="entry name" value="Main.2:_Nu-like"/>
    <property type="match status" value="1"/>
</dbReference>
<evidence type="ECO:0000313" key="5">
    <source>
        <dbReference type="EMBL" id="KGK37884.1"/>
    </source>
</evidence>
<reference evidence="5" key="2">
    <citation type="submission" date="2014-08" db="EMBL/GenBank/DDBJ databases">
        <title>Exploiting Issatchenkia orientalis SD108 for Succinic Acid Production.</title>
        <authorList>
            <person name="Xiao H."/>
            <person name="Shao Z."/>
            <person name="Jiang Y."/>
            <person name="Dole S."/>
            <person name="Zhao H."/>
        </authorList>
    </citation>
    <scope>NUCLEOTIDE SEQUENCE [LARGE SCALE GENOMIC DNA]</scope>
    <source>
        <strain evidence="5">SD108</strain>
    </source>
</reference>
<reference evidence="4 11" key="6">
    <citation type="submission" date="2018-06" db="EMBL/GenBank/DDBJ databases">
        <title>Population genomics shows no distinction between pathogenic Candida krusei and environmental Pichia kudriavzevii: One species, four names.</title>
        <authorList>
            <person name="Douglass A.P."/>
            <person name="Offei B."/>
            <person name="Braun-Galleani S."/>
            <person name="Coughlan A.Y."/>
            <person name="Martos A."/>
            <person name="Ortiz-Merino R.A."/>
            <person name="Byrne K.P."/>
            <person name="Wolfe K.H."/>
        </authorList>
    </citation>
    <scope>NUCLEOTIDE SEQUENCE [LARGE SCALE GENOMIC DNA]</scope>
    <source>
        <strain evidence="4 11">CBS573</strain>
    </source>
</reference>
<dbReference type="InterPro" id="IPR010987">
    <property type="entry name" value="Glutathione-S-Trfase_C-like"/>
</dbReference>
<dbReference type="PANTHER" id="PTHR44051">
    <property type="entry name" value="GLUTATHIONE S-TRANSFERASE-RELATED"/>
    <property type="match status" value="1"/>
</dbReference>
<evidence type="ECO:0000259" key="3">
    <source>
        <dbReference type="PROSITE" id="PS50405"/>
    </source>
</evidence>
<name>A0A099P0S9_PICKU</name>
<keyword evidence="11" id="KW-1185">Reference proteome</keyword>
<evidence type="ECO:0000313" key="10">
    <source>
        <dbReference type="Proteomes" id="UP000195871"/>
    </source>
</evidence>
<protein>
    <submittedName>
        <fullName evidence="6">Disulfide-bond oxidoreductase YfcG</fullName>
    </submittedName>
</protein>
<dbReference type="PROSITE" id="PS50405">
    <property type="entry name" value="GST_CTER"/>
    <property type="match status" value="1"/>
</dbReference>
<evidence type="ECO:0000313" key="8">
    <source>
        <dbReference type="Proteomes" id="UP000029867"/>
    </source>
</evidence>
<dbReference type="SUPFAM" id="SSF52833">
    <property type="entry name" value="Thioredoxin-like"/>
    <property type="match status" value="1"/>
</dbReference>
<dbReference type="SUPFAM" id="SSF47616">
    <property type="entry name" value="GST C-terminal domain-like"/>
    <property type="match status" value="1"/>
</dbReference>
<dbReference type="InterPro" id="IPR036249">
    <property type="entry name" value="Thioredoxin-like_sf"/>
</dbReference>
<dbReference type="EMBL" id="JQFK01000028">
    <property type="protein sequence ID" value="KGK37884.1"/>
    <property type="molecule type" value="Genomic_DNA"/>
</dbReference>
<dbReference type="Gene3D" id="1.20.1050.10">
    <property type="match status" value="1"/>
</dbReference>
<evidence type="ECO:0000256" key="1">
    <source>
        <dbReference type="ARBA" id="ARBA00007409"/>
    </source>
</evidence>
<dbReference type="VEuPathDB" id="FungiDB:C5L36_0D06050"/>
<dbReference type="STRING" id="4909.A0A099P0S9"/>
<dbReference type="Proteomes" id="UP000249293">
    <property type="component" value="Chromosome 4"/>
</dbReference>
<evidence type="ECO:0000259" key="2">
    <source>
        <dbReference type="PROSITE" id="PS50404"/>
    </source>
</evidence>
<reference evidence="9" key="3">
    <citation type="journal article" date="2017" name="Genome Announc.">
        <title>Genome sequences of Cyberlindnera fabianii 65, Pichia kudriavzevii 129, and Saccharomyces cerevisiae 131 isolated from fermented masau fruits in Zimbabwe.</title>
        <authorList>
            <person name="van Rijswijck I.M.H."/>
            <person name="Derks M.F.L."/>
            <person name="Abee T."/>
            <person name="de Ridder D."/>
            <person name="Smid E.J."/>
        </authorList>
    </citation>
    <scope>NUCLEOTIDE SEQUENCE [LARGE SCALE GENOMIC DNA]</scope>
    <source>
        <strain evidence="9">129</strain>
    </source>
</reference>
<evidence type="ECO:0000313" key="9">
    <source>
        <dbReference type="Proteomes" id="UP000189274"/>
    </source>
</evidence>
<evidence type="ECO:0000313" key="6">
    <source>
        <dbReference type="EMBL" id="ONH75189.1"/>
    </source>
</evidence>
<dbReference type="InterPro" id="IPR004045">
    <property type="entry name" value="Glutathione_S-Trfase_N"/>
</dbReference>
<reference evidence="6" key="4">
    <citation type="submission" date="2017-01" db="EMBL/GenBank/DDBJ databases">
        <authorList>
            <person name="Mah S.A."/>
            <person name="Swanson W.J."/>
            <person name="Moy G.W."/>
            <person name="Vacquier V.D."/>
        </authorList>
    </citation>
    <scope>NUCLEOTIDE SEQUENCE [LARGE SCALE GENOMIC DNA]</scope>
    <source>
        <strain evidence="6">129</strain>
    </source>
</reference>
<evidence type="ECO:0000313" key="4">
    <source>
        <dbReference type="EMBL" id="AWU77879.1"/>
    </source>
</evidence>
<dbReference type="PROSITE" id="PS50404">
    <property type="entry name" value="GST_NTER"/>
    <property type="match status" value="1"/>
</dbReference>
<proteinExistence type="inferred from homology"/>
<dbReference type="SFLD" id="SFLDS00019">
    <property type="entry name" value="Glutathione_Transferase_(cytos"/>
    <property type="match status" value="1"/>
</dbReference>
<dbReference type="PANTHER" id="PTHR44051:SF8">
    <property type="entry name" value="GLUTATHIONE S-TRANSFERASE GSTA"/>
    <property type="match status" value="1"/>
</dbReference>
<evidence type="ECO:0000313" key="7">
    <source>
        <dbReference type="EMBL" id="OUT22838.1"/>
    </source>
</evidence>
<dbReference type="Gene3D" id="3.40.30.10">
    <property type="entry name" value="Glutaredoxin"/>
    <property type="match status" value="1"/>
</dbReference>
<gene>
    <name evidence="6" type="ORF">BOH78_1890</name>
    <name evidence="4" type="ORF">C5L36_0D06050</name>
    <name evidence="7" type="ORF">CAS74_002584</name>
    <name evidence="5" type="ORF">JL09_g2991</name>
</gene>
<dbReference type="Pfam" id="PF13409">
    <property type="entry name" value="GST_N_2"/>
    <property type="match status" value="1"/>
</dbReference>
<comment type="similarity">
    <text evidence="1">Belongs to the GST superfamily.</text>
</comment>